<feature type="region of interest" description="Disordered" evidence="1">
    <location>
        <begin position="1"/>
        <end position="45"/>
    </location>
</feature>
<evidence type="ECO:0000313" key="4">
    <source>
        <dbReference type="WBParaSite" id="HNAJ_0000374401-mRNA-1"/>
    </source>
</evidence>
<dbReference type="WBParaSite" id="HNAJ_0000374401-mRNA-1">
    <property type="protein sequence ID" value="HNAJ_0000374401-mRNA-1"/>
    <property type="gene ID" value="HNAJ_0000374401"/>
</dbReference>
<keyword evidence="3" id="KW-1185">Reference proteome</keyword>
<name>A0A0R3T9K5_RODNA</name>
<organism evidence="4">
    <name type="scientific">Rodentolepis nana</name>
    <name type="common">Dwarf tapeworm</name>
    <name type="synonym">Hymenolepis nana</name>
    <dbReference type="NCBI Taxonomy" id="102285"/>
    <lineage>
        <taxon>Eukaryota</taxon>
        <taxon>Metazoa</taxon>
        <taxon>Spiralia</taxon>
        <taxon>Lophotrochozoa</taxon>
        <taxon>Platyhelminthes</taxon>
        <taxon>Cestoda</taxon>
        <taxon>Eucestoda</taxon>
        <taxon>Cyclophyllidea</taxon>
        <taxon>Hymenolepididae</taxon>
        <taxon>Rodentolepis</taxon>
    </lineage>
</organism>
<evidence type="ECO:0000313" key="2">
    <source>
        <dbReference type="EMBL" id="VDN99599.1"/>
    </source>
</evidence>
<feature type="region of interest" description="Disordered" evidence="1">
    <location>
        <begin position="75"/>
        <end position="122"/>
    </location>
</feature>
<accession>A0A0R3T9K5</accession>
<dbReference type="EMBL" id="UZAE01002292">
    <property type="protein sequence ID" value="VDN99599.1"/>
    <property type="molecule type" value="Genomic_DNA"/>
</dbReference>
<feature type="compositionally biased region" description="Basic and acidic residues" evidence="1">
    <location>
        <begin position="52"/>
        <end position="64"/>
    </location>
</feature>
<evidence type="ECO:0000256" key="1">
    <source>
        <dbReference type="SAM" id="MobiDB-lite"/>
    </source>
</evidence>
<gene>
    <name evidence="2" type="ORF">HNAJ_LOCUS3740</name>
</gene>
<dbReference type="AlphaFoldDB" id="A0A0R3T9K5"/>
<reference evidence="4" key="1">
    <citation type="submission" date="2017-02" db="UniProtKB">
        <authorList>
            <consortium name="WormBaseParasite"/>
        </authorList>
    </citation>
    <scope>IDENTIFICATION</scope>
</reference>
<feature type="compositionally biased region" description="Acidic residues" evidence="1">
    <location>
        <begin position="77"/>
        <end position="89"/>
    </location>
</feature>
<feature type="region of interest" description="Disordered" evidence="1">
    <location>
        <begin position="51"/>
        <end position="70"/>
    </location>
</feature>
<sequence length="122" mass="13600">MEKKEQIRQTQPRQAVDDGTSAERRDAQMMYTSSMEKQDPKPTTQVMATVGEAKEDMPMEEKQKSSKITGVCVCYMETEDEESESDENVPGEGSGKEDETSEGCEVSEPEEEDKEETDGGCD</sequence>
<feature type="compositionally biased region" description="Acidic residues" evidence="1">
    <location>
        <begin position="99"/>
        <end position="122"/>
    </location>
</feature>
<evidence type="ECO:0000313" key="3">
    <source>
        <dbReference type="Proteomes" id="UP000278807"/>
    </source>
</evidence>
<proteinExistence type="predicted"/>
<feature type="compositionally biased region" description="Polar residues" evidence="1">
    <location>
        <begin position="30"/>
        <end position="45"/>
    </location>
</feature>
<protein>
    <submittedName>
        <fullName evidence="4">GAGE domain-containing protein</fullName>
    </submittedName>
</protein>
<reference evidence="2 3" key="2">
    <citation type="submission" date="2018-11" db="EMBL/GenBank/DDBJ databases">
        <authorList>
            <consortium name="Pathogen Informatics"/>
        </authorList>
    </citation>
    <scope>NUCLEOTIDE SEQUENCE [LARGE SCALE GENOMIC DNA]</scope>
</reference>
<dbReference type="Proteomes" id="UP000278807">
    <property type="component" value="Unassembled WGS sequence"/>
</dbReference>